<dbReference type="EMBL" id="JAPEVB010000002">
    <property type="protein sequence ID" value="KAJ4393045.1"/>
    <property type="molecule type" value="Genomic_DNA"/>
</dbReference>
<dbReference type="InterPro" id="IPR012338">
    <property type="entry name" value="Beta-lactam/transpept-like"/>
</dbReference>
<evidence type="ECO:0000259" key="4">
    <source>
        <dbReference type="Pfam" id="PF11954"/>
    </source>
</evidence>
<dbReference type="Pfam" id="PF11954">
    <property type="entry name" value="DUF3471"/>
    <property type="match status" value="1"/>
</dbReference>
<protein>
    <recommendedName>
        <fullName evidence="7">Penicillin-binding protein</fullName>
    </recommendedName>
</protein>
<gene>
    <name evidence="5" type="ORF">N0V93_002251</name>
</gene>
<comment type="similarity">
    <text evidence="1">Belongs to the peptidase S12 family.</text>
</comment>
<dbReference type="Gene3D" id="3.40.710.10">
    <property type="entry name" value="DD-peptidase/beta-lactamase superfamily"/>
    <property type="match status" value="1"/>
</dbReference>
<evidence type="ECO:0008006" key="7">
    <source>
        <dbReference type="Google" id="ProtNLM"/>
    </source>
</evidence>
<dbReference type="AlphaFoldDB" id="A0A9W8YUG0"/>
<dbReference type="SUPFAM" id="SSF56601">
    <property type="entry name" value="beta-lactamase/transpeptidase-like"/>
    <property type="match status" value="1"/>
</dbReference>
<proteinExistence type="inferred from homology"/>
<dbReference type="InterPro" id="IPR050491">
    <property type="entry name" value="AmpC-like"/>
</dbReference>
<organism evidence="5 6">
    <name type="scientific">Gnomoniopsis smithogilvyi</name>
    <dbReference type="NCBI Taxonomy" id="1191159"/>
    <lineage>
        <taxon>Eukaryota</taxon>
        <taxon>Fungi</taxon>
        <taxon>Dikarya</taxon>
        <taxon>Ascomycota</taxon>
        <taxon>Pezizomycotina</taxon>
        <taxon>Sordariomycetes</taxon>
        <taxon>Sordariomycetidae</taxon>
        <taxon>Diaporthales</taxon>
        <taxon>Gnomoniaceae</taxon>
        <taxon>Gnomoniopsis</taxon>
    </lineage>
</organism>
<keyword evidence="6" id="KW-1185">Reference proteome</keyword>
<evidence type="ECO:0000313" key="6">
    <source>
        <dbReference type="Proteomes" id="UP001140453"/>
    </source>
</evidence>
<accession>A0A9W8YUG0</accession>
<keyword evidence="2" id="KW-0732">Signal</keyword>
<evidence type="ECO:0000259" key="3">
    <source>
        <dbReference type="Pfam" id="PF00144"/>
    </source>
</evidence>
<dbReference type="Pfam" id="PF00144">
    <property type="entry name" value="Beta-lactamase"/>
    <property type="match status" value="1"/>
</dbReference>
<evidence type="ECO:0000313" key="5">
    <source>
        <dbReference type="EMBL" id="KAJ4393045.1"/>
    </source>
</evidence>
<feature type="domain" description="Beta-lactamase-related" evidence="3">
    <location>
        <begin position="66"/>
        <end position="415"/>
    </location>
</feature>
<dbReference type="InterPro" id="IPR001466">
    <property type="entry name" value="Beta-lactam-related"/>
</dbReference>
<dbReference type="OrthoDB" id="5946976at2759"/>
<dbReference type="Proteomes" id="UP001140453">
    <property type="component" value="Unassembled WGS sequence"/>
</dbReference>
<feature type="domain" description="Peptidase S12 Pab87-related C-terminal" evidence="4">
    <location>
        <begin position="470"/>
        <end position="573"/>
    </location>
</feature>
<dbReference type="PANTHER" id="PTHR46825">
    <property type="entry name" value="D-ALANYL-D-ALANINE-CARBOXYPEPTIDASE/ENDOPEPTIDASE AMPH"/>
    <property type="match status" value="1"/>
</dbReference>
<sequence>MLFPTSSILAGAALAGHWPLIAAFDPDASSQHPLVHHIDDEDEVDGVGKNPLTRDFRRKVVRWLGQWKVPGLAVGVVDGEDIWTQGYGIATYPSTPVAPSTLFYGASTSKAFTAATLSIMIASGNYTTLSGTAPGSPLGWTTPISALIPDDFVLMDDPWATAHITLEDALSHRTGLPRHDKANVHFLPAGPDGEKRVATPRDVTRILRYLPLNAAPRTTWQYCNQMFVVAGHVIQTLTGRWMGDLLREWIWEPLGMHSTYFSIEDALAAPEHFAAGYSWDKERGEFLSVPYMPTDEISGAGAVVSCVEDYTRWIRMMLREDAPVPKEGHRAVKTPRMIIDPQSVFGLAGYGGNSSTKAKALPYDGPLSYALGWIVGSYRGHTFWEHSGGMHAYGAEVFFFPSLDFGVVTFGNTATTSNWVGLFAVWQLVDDKLGVPEDERHDWEAEYRGFYDTMDAIMANAINKTYPDRPSTPIPPALPLHAYEGTYYHPAYQNFTLTTDATSKNALVANRSDATWHTVNEFEHVSGEYWMMFQRDGWGDRRYGPLSEYAPAQFRVGSDGEVEAMGVTWLQVNVGMEDVVEGLVWFDKIV</sequence>
<feature type="signal peptide" evidence="2">
    <location>
        <begin position="1"/>
        <end position="23"/>
    </location>
</feature>
<evidence type="ECO:0000256" key="2">
    <source>
        <dbReference type="SAM" id="SignalP"/>
    </source>
</evidence>
<dbReference type="InterPro" id="IPR021860">
    <property type="entry name" value="Peptidase_S12_Pab87-rel_C"/>
</dbReference>
<dbReference type="PANTHER" id="PTHR46825:SF9">
    <property type="entry name" value="BETA-LACTAMASE-RELATED DOMAIN-CONTAINING PROTEIN"/>
    <property type="match status" value="1"/>
</dbReference>
<name>A0A9W8YUG0_9PEZI</name>
<feature type="chain" id="PRO_5040865091" description="Penicillin-binding protein" evidence="2">
    <location>
        <begin position="24"/>
        <end position="590"/>
    </location>
</feature>
<reference evidence="5" key="1">
    <citation type="submission" date="2022-10" db="EMBL/GenBank/DDBJ databases">
        <title>Tapping the CABI collections for fungal endophytes: first genome assemblies for Collariella, Neodidymelliopsis, Ascochyta clinopodiicola, Didymella pomorum, Didymosphaeria variabile, Neocosmospora piperis and Neocucurbitaria cava.</title>
        <authorList>
            <person name="Hill R."/>
        </authorList>
    </citation>
    <scope>NUCLEOTIDE SEQUENCE</scope>
    <source>
        <strain evidence="5">IMI 355082</strain>
    </source>
</reference>
<comment type="caution">
    <text evidence="5">The sequence shown here is derived from an EMBL/GenBank/DDBJ whole genome shotgun (WGS) entry which is preliminary data.</text>
</comment>
<evidence type="ECO:0000256" key="1">
    <source>
        <dbReference type="ARBA" id="ARBA00038215"/>
    </source>
</evidence>